<gene>
    <name evidence="2" type="ORF">DDE83_003932</name>
</gene>
<organism evidence="2 3">
    <name type="scientific">Stemphylium lycopersici</name>
    <name type="common">Tomato gray leaf spot disease fungus</name>
    <name type="synonym">Thyrospora lycopersici</name>
    <dbReference type="NCBI Taxonomy" id="183478"/>
    <lineage>
        <taxon>Eukaryota</taxon>
        <taxon>Fungi</taxon>
        <taxon>Dikarya</taxon>
        <taxon>Ascomycota</taxon>
        <taxon>Pezizomycotina</taxon>
        <taxon>Dothideomycetes</taxon>
        <taxon>Pleosporomycetidae</taxon>
        <taxon>Pleosporales</taxon>
        <taxon>Pleosporineae</taxon>
        <taxon>Pleosporaceae</taxon>
        <taxon>Stemphylium</taxon>
    </lineage>
</organism>
<dbReference type="Proteomes" id="UP000249619">
    <property type="component" value="Unassembled WGS sequence"/>
</dbReference>
<dbReference type="STRING" id="183478.A0A364N5X5"/>
<keyword evidence="3" id="KW-1185">Reference proteome</keyword>
<accession>A0A364N5X5</accession>
<comment type="caution">
    <text evidence="2">The sequence shown here is derived from an EMBL/GenBank/DDBJ whole genome shotgun (WGS) entry which is preliminary data.</text>
</comment>
<feature type="region of interest" description="Disordered" evidence="1">
    <location>
        <begin position="169"/>
        <end position="358"/>
    </location>
</feature>
<name>A0A364N5X5_STELY</name>
<evidence type="ECO:0000256" key="1">
    <source>
        <dbReference type="SAM" id="MobiDB-lite"/>
    </source>
</evidence>
<dbReference type="AlphaFoldDB" id="A0A364N5X5"/>
<proteinExistence type="predicted"/>
<evidence type="ECO:0000313" key="3">
    <source>
        <dbReference type="Proteomes" id="UP000249619"/>
    </source>
</evidence>
<reference evidence="3" key="1">
    <citation type="submission" date="2018-05" db="EMBL/GenBank/DDBJ databases">
        <title>Draft genome sequence of Stemphylium lycopersici strain CIDEFI 213.</title>
        <authorList>
            <person name="Medina R."/>
            <person name="Franco M.E.E."/>
            <person name="Lucentini C.G."/>
            <person name="Saparrat M.C.N."/>
            <person name="Balatti P.A."/>
        </authorList>
    </citation>
    <scope>NUCLEOTIDE SEQUENCE [LARGE SCALE GENOMIC DNA]</scope>
    <source>
        <strain evidence="3">CIDEFI 213</strain>
    </source>
</reference>
<protein>
    <submittedName>
        <fullName evidence="2">Uncharacterized protein</fullName>
    </submittedName>
</protein>
<feature type="compositionally biased region" description="Basic and acidic residues" evidence="1">
    <location>
        <begin position="174"/>
        <end position="190"/>
    </location>
</feature>
<sequence>MPRQLPWAKRGSGSRTQAKPADPRPSAASRIHDIDDDFFENTILASSSKSTKQANESDDDLPNLPAEPSTLRTKSKPKDTFWRGRDESSSPPPVRDVDQPLVEGMHEGVTRWDLRDDRWMMVEDEFLETAKLFTRHLHIAEYGKLKEMIDAKKKGAEVARPVVANAKMSTSGAMKEKAKVQEQRQKRAIRDVFASQDDDEEEHGQATTSIRTTHGKTPLSTSGLRRAPSAVVKQPPTSNVAPDSDSEDLDAPQHPAKSASKPTPAKLSSTPDTPKAALSPAPNTNIATPTFAKPAPPRPAAKSRSRISRTTPFDMLDEWVPSKPQPSSPKASPDRRAGSPVVASRTPNATRFASRSLDFSRDVKLGVHAPSASLTGNIESLQQEKEVEGGGRSKELADRLAKRKAEREKSDGEKKRKKASADDIPTFLF</sequence>
<dbReference type="EMBL" id="QGDH01000047">
    <property type="protein sequence ID" value="RAR12666.1"/>
    <property type="molecule type" value="Genomic_DNA"/>
</dbReference>
<feature type="compositionally biased region" description="Basic and acidic residues" evidence="1">
    <location>
        <begin position="76"/>
        <end position="88"/>
    </location>
</feature>
<feature type="compositionally biased region" description="Polar residues" evidence="1">
    <location>
        <begin position="43"/>
        <end position="54"/>
    </location>
</feature>
<feature type="region of interest" description="Disordered" evidence="1">
    <location>
        <begin position="1"/>
        <end position="99"/>
    </location>
</feature>
<evidence type="ECO:0000313" key="2">
    <source>
        <dbReference type="EMBL" id="RAR12666.1"/>
    </source>
</evidence>
<feature type="compositionally biased region" description="Basic and acidic residues" evidence="1">
    <location>
        <begin position="382"/>
        <end position="414"/>
    </location>
</feature>
<feature type="region of interest" description="Disordered" evidence="1">
    <location>
        <begin position="376"/>
        <end position="429"/>
    </location>
</feature>